<evidence type="ECO:0000256" key="1">
    <source>
        <dbReference type="SAM" id="Phobius"/>
    </source>
</evidence>
<gene>
    <name evidence="2" type="ORF">EV211_11611</name>
</gene>
<reference evidence="2 3" key="1">
    <citation type="submission" date="2019-03" db="EMBL/GenBank/DDBJ databases">
        <title>Genomic Encyclopedia of Type Strains, Phase IV (KMG-IV): sequencing the most valuable type-strain genomes for metagenomic binning, comparative biology and taxonomic classification.</title>
        <authorList>
            <person name="Goeker M."/>
        </authorList>
    </citation>
    <scope>NUCLEOTIDE SEQUENCE [LARGE SCALE GENOMIC DNA]</scope>
    <source>
        <strain evidence="2 3">DSM 28287</strain>
    </source>
</reference>
<feature type="transmembrane region" description="Helical" evidence="1">
    <location>
        <begin position="420"/>
        <end position="444"/>
    </location>
</feature>
<feature type="transmembrane region" description="Helical" evidence="1">
    <location>
        <begin position="264"/>
        <end position="283"/>
    </location>
</feature>
<feature type="transmembrane region" description="Helical" evidence="1">
    <location>
        <begin position="555"/>
        <end position="573"/>
    </location>
</feature>
<dbReference type="Proteomes" id="UP000295500">
    <property type="component" value="Unassembled WGS sequence"/>
</dbReference>
<dbReference type="InterPro" id="IPR010540">
    <property type="entry name" value="CmpB_TMEM229"/>
</dbReference>
<evidence type="ECO:0000313" key="2">
    <source>
        <dbReference type="EMBL" id="TDP56348.1"/>
    </source>
</evidence>
<keyword evidence="1" id="KW-1133">Transmembrane helix</keyword>
<feature type="transmembrane region" description="Helical" evidence="1">
    <location>
        <begin position="523"/>
        <end position="543"/>
    </location>
</feature>
<feature type="transmembrane region" description="Helical" evidence="1">
    <location>
        <begin position="137"/>
        <end position="161"/>
    </location>
</feature>
<dbReference type="EMBL" id="SNXO01000016">
    <property type="protein sequence ID" value="TDP56348.1"/>
    <property type="molecule type" value="Genomic_DNA"/>
</dbReference>
<dbReference type="OrthoDB" id="9784844at2"/>
<accession>A0A4R6Q280</accession>
<dbReference type="AlphaFoldDB" id="A0A4R6Q280"/>
<dbReference type="PANTHER" id="PTHR40076">
    <property type="entry name" value="MEMBRANE PROTEIN-RELATED"/>
    <property type="match status" value="1"/>
</dbReference>
<dbReference type="RefSeq" id="WP_133528400.1">
    <property type="nucleotide sequence ID" value="NZ_SNXO01000016.1"/>
</dbReference>
<feature type="transmembrane region" description="Helical" evidence="1">
    <location>
        <begin position="482"/>
        <end position="503"/>
    </location>
</feature>
<dbReference type="Pfam" id="PF06541">
    <property type="entry name" value="ABC_trans_CmpB"/>
    <property type="match status" value="1"/>
</dbReference>
<proteinExistence type="predicted"/>
<name>A0A4R6Q280_9FIRM</name>
<comment type="caution">
    <text evidence="2">The sequence shown here is derived from an EMBL/GenBank/DDBJ whole genome shotgun (WGS) entry which is preliminary data.</text>
</comment>
<feature type="transmembrane region" description="Helical" evidence="1">
    <location>
        <begin position="456"/>
        <end position="475"/>
    </location>
</feature>
<organism evidence="2 3">
    <name type="scientific">Aminicella lysinilytica</name>
    <dbReference type="NCBI Taxonomy" id="433323"/>
    <lineage>
        <taxon>Bacteria</taxon>
        <taxon>Bacillati</taxon>
        <taxon>Bacillota</taxon>
        <taxon>Clostridia</taxon>
        <taxon>Peptostreptococcales</taxon>
        <taxon>Anaerovoracaceae</taxon>
        <taxon>Aminicella</taxon>
    </lineage>
</organism>
<sequence>MEPIKELKRRGRSTVKHHYFLLLILCLLAVFWGTEFNSSGSLFNKIDTTTATQSSTSAPFMKDNASDVLNDIYNNNIKAGKTESNKILENYRSKDYNGKIVGRSRGSLARLANSVSSGQLYLKFASALNSITNSDKAVSVIFVIISLFFYLCIWIFLMNVYKVIMRRMFLEARTYKYVPLQRAIHLLSVRRWFRASMTVFVTYIFQFLWDLTIIGGVIKHYSYYLVPYIVAENPDIRPREAINLSRKMMYGHKWECFKYELSFIGWYILSAATLGLVSILYVIPYKLSTFCEYYMDMRAVAKENNLPGAEKLNDEYLFVKAPDTALTAAYSDTVKEIDYIEDNAITINVIQKLIADWLGIWLGRTKTKNAYQEIEGRKFQIRRNKNCLEGLAYPSRLNPLYDHRDDFLAGKIMFLRSYTVWNLLLMFFLFSFLGWCWEVSLHLIQDGEFVNRGTLFGPWLPIYGYGGIIVLVLLSKFRKFPVVEFLGAIVLCGILEYSSSYYLEAKYGMRWWDYTGYFLNLDGRICAEGLLVFAIAGMLIVYLIGPINDVLFSRISLKIVVPVVLCLVMLFAVDQIHSIKHPNMGKGVTDYKAYKETSMMMELKKQALRPANDHQLFSCSGSASHSSPL</sequence>
<dbReference type="InterPro" id="IPR010380">
    <property type="entry name" value="DUF975"/>
</dbReference>
<feature type="transmembrane region" description="Helical" evidence="1">
    <location>
        <begin position="192"/>
        <end position="218"/>
    </location>
</feature>
<evidence type="ECO:0000313" key="3">
    <source>
        <dbReference type="Proteomes" id="UP000295500"/>
    </source>
</evidence>
<keyword evidence="1" id="KW-0472">Membrane</keyword>
<dbReference type="Pfam" id="PF06161">
    <property type="entry name" value="DUF975"/>
    <property type="match status" value="1"/>
</dbReference>
<protein>
    <submittedName>
        <fullName evidence="2">Uncharacterized protein DUF975</fullName>
    </submittedName>
</protein>
<feature type="transmembrane region" description="Helical" evidence="1">
    <location>
        <begin position="18"/>
        <end position="34"/>
    </location>
</feature>
<keyword evidence="3" id="KW-1185">Reference proteome</keyword>
<dbReference type="PANTHER" id="PTHR40076:SF1">
    <property type="entry name" value="MEMBRANE PROTEIN"/>
    <property type="match status" value="1"/>
</dbReference>
<keyword evidence="1" id="KW-0812">Transmembrane</keyword>